<dbReference type="InterPro" id="IPR013783">
    <property type="entry name" value="Ig-like_fold"/>
</dbReference>
<keyword evidence="2" id="KW-0732">Signal</keyword>
<reference evidence="4 5" key="1">
    <citation type="submission" date="2019-06" db="EMBL/GenBank/DDBJ databases">
        <title>Whole genome shotgun sequence of Cellulomonas gelida NBRC 3748.</title>
        <authorList>
            <person name="Hosoyama A."/>
            <person name="Uohara A."/>
            <person name="Ohji S."/>
            <person name="Ichikawa N."/>
        </authorList>
    </citation>
    <scope>NUCLEOTIDE SEQUENCE [LARGE SCALE GENOMIC DNA]</scope>
    <source>
        <strain evidence="4 5">NBRC 3748</strain>
    </source>
</reference>
<feature type="signal peptide" evidence="2">
    <location>
        <begin position="1"/>
        <end position="38"/>
    </location>
</feature>
<keyword evidence="5" id="KW-1185">Reference proteome</keyword>
<feature type="domain" description="PKD" evidence="3">
    <location>
        <begin position="270"/>
        <end position="358"/>
    </location>
</feature>
<dbReference type="InterPro" id="IPR022409">
    <property type="entry name" value="PKD/Chitinase_dom"/>
</dbReference>
<dbReference type="RefSeq" id="WP_170210960.1">
    <property type="nucleotide sequence ID" value="NZ_BJLQ01000026.1"/>
</dbReference>
<evidence type="ECO:0000256" key="2">
    <source>
        <dbReference type="SAM" id="SignalP"/>
    </source>
</evidence>
<dbReference type="AlphaFoldDB" id="A0A4Y3KQ77"/>
<dbReference type="InterPro" id="IPR000601">
    <property type="entry name" value="PKD_dom"/>
</dbReference>
<sequence length="844" mass="86797">MKHVPLPRVNAGTPAARRIGATAVAALLATGLALPAQAAATSATTATPTATVSPTVRHEWRTVAADTFSRTTSDGWGAAETGGDWRHTGTATQFSTVGGKGVLTVTRAGSTITSALPSATSTSTVLTATTTAQAAQTGSGTHLSYLARRVGAASYGAKVRLQASGVSTLALVESGTSLTTATLPGTFGAGDPITVRVEAAGTSPTTLRAKAWRAGTVEPSDWTLTATSSTAALQTAGDVAVNSYLSGSVTNLPQPFAYDDVTVSQLVDVPNALPNARFTSTSTDLAATFDATASADDDGTIAQYSWAFGDGEIATGATAEHSYAQAGTYAVTLAVTDNDGDTSTTTQDVVVTEPAPPALAADDFDVTRTGGWGTADEGGAWTHAGSVANYAVATPNGRQVVTAAGSTRTSELTAVSSTETDLTTTVSVDKPATGSGVYLAAIGRKVATNSYSARVRLLDTGAAQLGVAMNSTTLSSTSLPGYSTGDKLQVRVQVSGTKPTTLRAKAWRQGTTEPADWQVVATDSTASLQTAGGVGVSTYVASSATNAPLTAQWTDLLATSIDDDPAVSPEPSQPDDDKGEQTPETGAAQPGPTNTGARQSVFSKVHEGNLVISTDGTVIDGWDIRGYVNVKAKNVVIRNSIIRGSVPAQRNDLVRVQGDDYSVTIEDSTLRPSELSPNVDGVKGWNFTLRRVDISDVVDPVHIHGDNVTVVDSWLHDNSHYDNDPNWSGGPSHDDTIQIQGGANITIHHNTLEDSYSAALMITQATAAVTGIRITDNWIDNGGCSINIADNATRGALAGAVITGNTFGRGQTYKNCAIRVPTAWTLDVAGNAYVDGVAVARTNF</sequence>
<organism evidence="4 5">
    <name type="scientific">Cellulomonas gelida</name>
    <dbReference type="NCBI Taxonomy" id="1712"/>
    <lineage>
        <taxon>Bacteria</taxon>
        <taxon>Bacillati</taxon>
        <taxon>Actinomycetota</taxon>
        <taxon>Actinomycetes</taxon>
        <taxon>Micrococcales</taxon>
        <taxon>Cellulomonadaceae</taxon>
        <taxon>Cellulomonas</taxon>
    </lineage>
</organism>
<dbReference type="SUPFAM" id="SSF51126">
    <property type="entry name" value="Pectin lyase-like"/>
    <property type="match status" value="1"/>
</dbReference>
<name>A0A4Y3KQ77_9CELL</name>
<proteinExistence type="predicted"/>
<dbReference type="SMART" id="SM00089">
    <property type="entry name" value="PKD"/>
    <property type="match status" value="1"/>
</dbReference>
<accession>A0A4Y3KQ77</accession>
<dbReference type="CDD" id="cd00146">
    <property type="entry name" value="PKD"/>
    <property type="match status" value="1"/>
</dbReference>
<dbReference type="InterPro" id="IPR035986">
    <property type="entry name" value="PKD_dom_sf"/>
</dbReference>
<dbReference type="InterPro" id="IPR006626">
    <property type="entry name" value="PbH1"/>
</dbReference>
<dbReference type="EMBL" id="BJLQ01000026">
    <property type="protein sequence ID" value="GEA85100.1"/>
    <property type="molecule type" value="Genomic_DNA"/>
</dbReference>
<evidence type="ECO:0000259" key="3">
    <source>
        <dbReference type="PROSITE" id="PS50093"/>
    </source>
</evidence>
<dbReference type="SUPFAM" id="SSF49299">
    <property type="entry name" value="PKD domain"/>
    <property type="match status" value="1"/>
</dbReference>
<evidence type="ECO:0000313" key="5">
    <source>
        <dbReference type="Proteomes" id="UP000320461"/>
    </source>
</evidence>
<dbReference type="Pfam" id="PF18911">
    <property type="entry name" value="PKD_4"/>
    <property type="match status" value="1"/>
</dbReference>
<dbReference type="InterPro" id="IPR011050">
    <property type="entry name" value="Pectin_lyase_fold/virulence"/>
</dbReference>
<dbReference type="Gene3D" id="2.60.40.10">
    <property type="entry name" value="Immunoglobulins"/>
    <property type="match status" value="1"/>
</dbReference>
<dbReference type="GO" id="GO:0005975">
    <property type="term" value="P:carbohydrate metabolic process"/>
    <property type="evidence" value="ECO:0007669"/>
    <property type="project" value="UniProtKB-ARBA"/>
</dbReference>
<evidence type="ECO:0000256" key="1">
    <source>
        <dbReference type="SAM" id="MobiDB-lite"/>
    </source>
</evidence>
<dbReference type="Proteomes" id="UP000320461">
    <property type="component" value="Unassembled WGS sequence"/>
</dbReference>
<feature type="region of interest" description="Disordered" evidence="1">
    <location>
        <begin position="561"/>
        <end position="598"/>
    </location>
</feature>
<feature type="chain" id="PRO_5021265021" description="PKD domain-containing protein" evidence="2">
    <location>
        <begin position="39"/>
        <end position="844"/>
    </location>
</feature>
<comment type="caution">
    <text evidence="4">The sequence shown here is derived from an EMBL/GenBank/DDBJ whole genome shotgun (WGS) entry which is preliminary data.</text>
</comment>
<gene>
    <name evidence="4" type="ORF">CGE01nite_23510</name>
</gene>
<dbReference type="SMART" id="SM00710">
    <property type="entry name" value="PbH1"/>
    <property type="match status" value="4"/>
</dbReference>
<dbReference type="PROSITE" id="PS50093">
    <property type="entry name" value="PKD"/>
    <property type="match status" value="1"/>
</dbReference>
<evidence type="ECO:0000313" key="4">
    <source>
        <dbReference type="EMBL" id="GEA85100.1"/>
    </source>
</evidence>
<protein>
    <recommendedName>
        <fullName evidence="3">PKD domain-containing protein</fullName>
    </recommendedName>
</protein>